<evidence type="ECO:0000313" key="7">
    <source>
        <dbReference type="EMBL" id="KAL3796393.1"/>
    </source>
</evidence>
<evidence type="ECO:0000256" key="5">
    <source>
        <dbReference type="PIRSR" id="PIRSR604450-51"/>
    </source>
</evidence>
<dbReference type="PANTHER" id="PTHR42690">
    <property type="entry name" value="THREONINE SYNTHASE FAMILY MEMBER"/>
    <property type="match status" value="1"/>
</dbReference>
<comment type="cofactor">
    <cofactor evidence="1 5">
        <name>pyridoxal 5'-phosphate</name>
        <dbReference type="ChEBI" id="CHEBI:597326"/>
    </cofactor>
</comment>
<dbReference type="InterPro" id="IPR036052">
    <property type="entry name" value="TrpB-like_PALP_sf"/>
</dbReference>
<comment type="caution">
    <text evidence="7">The sequence shown here is derived from an EMBL/GenBank/DDBJ whole genome shotgun (WGS) entry which is preliminary data.</text>
</comment>
<dbReference type="GO" id="GO:0016829">
    <property type="term" value="F:lyase activity"/>
    <property type="evidence" value="ECO:0007669"/>
    <property type="project" value="UniProtKB-KW"/>
</dbReference>
<dbReference type="Pfam" id="PF14821">
    <property type="entry name" value="Thr_synth_N"/>
    <property type="match status" value="1"/>
</dbReference>
<dbReference type="NCBIfam" id="TIGR00260">
    <property type="entry name" value="thrC"/>
    <property type="match status" value="1"/>
</dbReference>
<dbReference type="InterPro" id="IPR037158">
    <property type="entry name" value="Thr_synth_N_sf"/>
</dbReference>
<dbReference type="EMBL" id="JABMIG020000063">
    <property type="protein sequence ID" value="KAL3796393.1"/>
    <property type="molecule type" value="Genomic_DNA"/>
</dbReference>
<feature type="modified residue" description="N6-(pyridoxal phosphate)lysine" evidence="5">
    <location>
        <position position="116"/>
    </location>
</feature>
<comment type="similarity">
    <text evidence="2">Belongs to the threonine synthase family.</text>
</comment>
<evidence type="ECO:0000256" key="4">
    <source>
        <dbReference type="ARBA" id="ARBA00023239"/>
    </source>
</evidence>
<keyword evidence="8" id="KW-1185">Reference proteome</keyword>
<protein>
    <recommendedName>
        <fullName evidence="6">Threonine synthase N-terminal domain-containing protein</fullName>
    </recommendedName>
</protein>
<evidence type="ECO:0000313" key="8">
    <source>
        <dbReference type="Proteomes" id="UP001516023"/>
    </source>
</evidence>
<dbReference type="SUPFAM" id="SSF53686">
    <property type="entry name" value="Tryptophan synthase beta subunit-like PLP-dependent enzymes"/>
    <property type="match status" value="1"/>
</dbReference>
<dbReference type="InterPro" id="IPR029144">
    <property type="entry name" value="Thr_synth_N"/>
</dbReference>
<dbReference type="PANTHER" id="PTHR42690:SF1">
    <property type="entry name" value="THREONINE SYNTHASE-LIKE 2"/>
    <property type="match status" value="1"/>
</dbReference>
<feature type="domain" description="Threonine synthase N-terminal" evidence="6">
    <location>
        <begin position="2"/>
        <end position="82"/>
    </location>
</feature>
<reference evidence="7 8" key="1">
    <citation type="journal article" date="2020" name="G3 (Bethesda)">
        <title>Improved Reference Genome for Cyclotella cryptica CCMP332, a Model for Cell Wall Morphogenesis, Salinity Adaptation, and Lipid Production in Diatoms (Bacillariophyta).</title>
        <authorList>
            <person name="Roberts W.R."/>
            <person name="Downey K.M."/>
            <person name="Ruck E.C."/>
            <person name="Traller J.C."/>
            <person name="Alverson A.J."/>
        </authorList>
    </citation>
    <scope>NUCLEOTIDE SEQUENCE [LARGE SCALE GENOMIC DNA]</scope>
    <source>
        <strain evidence="7 8">CCMP332</strain>
    </source>
</reference>
<name>A0ABD3Q8C2_9STRA</name>
<gene>
    <name evidence="7" type="ORF">HJC23_004190</name>
</gene>
<dbReference type="InterPro" id="IPR051166">
    <property type="entry name" value="Threonine_Synthase"/>
</dbReference>
<dbReference type="AlphaFoldDB" id="A0ABD3Q8C2"/>
<organism evidence="7 8">
    <name type="scientific">Cyclotella cryptica</name>
    <dbReference type="NCBI Taxonomy" id="29204"/>
    <lineage>
        <taxon>Eukaryota</taxon>
        <taxon>Sar</taxon>
        <taxon>Stramenopiles</taxon>
        <taxon>Ochrophyta</taxon>
        <taxon>Bacillariophyta</taxon>
        <taxon>Coscinodiscophyceae</taxon>
        <taxon>Thalassiosirophycidae</taxon>
        <taxon>Stephanodiscales</taxon>
        <taxon>Stephanodiscaceae</taxon>
        <taxon>Cyclotella</taxon>
    </lineage>
</organism>
<dbReference type="Gene3D" id="3.90.1380.10">
    <property type="entry name" value="Threonine synthase, N-terminal domain"/>
    <property type="match status" value="1"/>
</dbReference>
<proteinExistence type="inferred from homology"/>
<evidence type="ECO:0000259" key="6">
    <source>
        <dbReference type="Pfam" id="PF14821"/>
    </source>
</evidence>
<evidence type="ECO:0000256" key="2">
    <source>
        <dbReference type="ARBA" id="ARBA00005517"/>
    </source>
</evidence>
<sequence length="507" mass="56935">MRYRSTRGDGSEDYSFEQALFSGYAPDGGLFVPASLPQLAAVEHLIPWSRLTFPELCYEILRLFISQNEISNIDLREICYKSLSAEDFDDDNIVPIKKMGSVFVAELFHGPTFCFKDLGMRPVINLLSHFAKIRNQATTLLVATTGDTGPAAVRAVGDASNPLLTILVHYPHGQISEFQRKSLTTVDSKCVRIVSFEGGGDDMDSPIKQTLLNCNDSDGADKKRSFCGVNSYNIGRPLVQMVHFIWIYLRVAKKLGITPGDENIKIDVVLPTGAMGNMTGGYMAKQMGIPIGRLCAGVNINDITKRVIETGLFQKKKIQKTLSDAINIEVPYNFERILFYLTNGNASLVKQWMETMEQTQMLRLNPSWHHKLQADFQSARITDDETCRALRQTLETYHYVVDPHTAVAIAAADRLGYSVFDERSENENPVVVLATASPCKFQEAVTAALGPDGWKQYRQTSFPSRAQQTLEMRENEPHHFCWIEGATLSEVQSDWRKKMLDIVDKHF</sequence>
<keyword evidence="3 5" id="KW-0663">Pyridoxal phosphate</keyword>
<evidence type="ECO:0000256" key="1">
    <source>
        <dbReference type="ARBA" id="ARBA00001933"/>
    </source>
</evidence>
<accession>A0ABD3Q8C2</accession>
<dbReference type="Pfam" id="PF24857">
    <property type="entry name" value="THR4_C"/>
    <property type="match status" value="1"/>
</dbReference>
<keyword evidence="4" id="KW-0456">Lyase</keyword>
<dbReference type="InterPro" id="IPR004450">
    <property type="entry name" value="Thr_synthase-like"/>
</dbReference>
<evidence type="ECO:0000256" key="3">
    <source>
        <dbReference type="ARBA" id="ARBA00022898"/>
    </source>
</evidence>
<dbReference type="Proteomes" id="UP001516023">
    <property type="component" value="Unassembled WGS sequence"/>
</dbReference>
<dbReference type="Gene3D" id="3.40.50.1100">
    <property type="match status" value="2"/>
</dbReference>